<evidence type="ECO:0000256" key="1">
    <source>
        <dbReference type="SAM" id="MobiDB-lite"/>
    </source>
</evidence>
<gene>
    <name evidence="2" type="ORF">VNI00_011858</name>
</gene>
<evidence type="ECO:0000313" key="2">
    <source>
        <dbReference type="EMBL" id="KAK7035327.1"/>
    </source>
</evidence>
<sequence>MGFDLQTAKASSSQRHPPDNPLPIEFPKGWGVGEVFDWYELASVQGQTSILRLQIRKDTSGVVPHRFVVLHMRDGSIHRFDRRPNMNAEEASRIGLVLRDKPVTTKDECVRNLSDDLLKKVEKTDLEIELYFPDGRVDLAVVLGACFAISQDPEANKYSLYAHNCFFFSWTILMVTSRYYLPYEAPSPDLLLKRAETFHLEELTNFIVDEASELFLNIVVETVTTFRNRSGRAIREGLSPFTRATWALPPNFLRFICRHMFKARMHLGLRQQLRKQVKEVAGKKAAELCQQSLKSHGVPTLLDNHLWLDEVDKIVRPALRVEVIGLLWGSIFEAICSGYGDIDPSKLVQQVTDPSLKFAFLGRRVTQFYAVWNAALDGGLRAARQATSLEEKTKREQQPDVSQVEDAAILTEYGNRELPLLNDRMFDLAWKAAGTGALQAAQAVVQDTQTRMKHQEKRDKMWAEIWLIWDKTWSEAQEMTQRKSVETVDKIVGKVLEHGSRLVIEELSDASAHSVQARVRNLVDSNEDSKLKSRKLLQSHSEKKMTNGTLQRLMQAIIKKDTWDDDYFTNVNETMSRIWTVVRKLPAIKRSEVMERGGELEIGHDSN</sequence>
<protein>
    <submittedName>
        <fullName evidence="2">Uncharacterized protein</fullName>
    </submittedName>
</protein>
<organism evidence="2 3">
    <name type="scientific">Paramarasmius palmivorus</name>
    <dbReference type="NCBI Taxonomy" id="297713"/>
    <lineage>
        <taxon>Eukaryota</taxon>
        <taxon>Fungi</taxon>
        <taxon>Dikarya</taxon>
        <taxon>Basidiomycota</taxon>
        <taxon>Agaricomycotina</taxon>
        <taxon>Agaricomycetes</taxon>
        <taxon>Agaricomycetidae</taxon>
        <taxon>Agaricales</taxon>
        <taxon>Marasmiineae</taxon>
        <taxon>Marasmiaceae</taxon>
        <taxon>Paramarasmius</taxon>
    </lineage>
</organism>
<keyword evidence="3" id="KW-1185">Reference proteome</keyword>
<feature type="region of interest" description="Disordered" evidence="1">
    <location>
        <begin position="1"/>
        <end position="24"/>
    </location>
</feature>
<dbReference type="EMBL" id="JAYKXP010000053">
    <property type="protein sequence ID" value="KAK7035327.1"/>
    <property type="molecule type" value="Genomic_DNA"/>
</dbReference>
<comment type="caution">
    <text evidence="2">The sequence shown here is derived from an EMBL/GenBank/DDBJ whole genome shotgun (WGS) entry which is preliminary data.</text>
</comment>
<accession>A0AAW0C946</accession>
<proteinExistence type="predicted"/>
<dbReference type="AlphaFoldDB" id="A0AAW0C946"/>
<name>A0AAW0C946_9AGAR</name>
<reference evidence="2 3" key="1">
    <citation type="submission" date="2024-01" db="EMBL/GenBank/DDBJ databases">
        <title>A draft genome for a cacao thread blight-causing isolate of Paramarasmius palmivorus.</title>
        <authorList>
            <person name="Baruah I.K."/>
            <person name="Bukari Y."/>
            <person name="Amoako-Attah I."/>
            <person name="Meinhardt L.W."/>
            <person name="Bailey B.A."/>
            <person name="Cohen S.P."/>
        </authorList>
    </citation>
    <scope>NUCLEOTIDE SEQUENCE [LARGE SCALE GENOMIC DNA]</scope>
    <source>
        <strain evidence="2 3">GH-12</strain>
    </source>
</reference>
<dbReference type="Proteomes" id="UP001383192">
    <property type="component" value="Unassembled WGS sequence"/>
</dbReference>
<evidence type="ECO:0000313" key="3">
    <source>
        <dbReference type="Proteomes" id="UP001383192"/>
    </source>
</evidence>